<evidence type="ECO:0000313" key="10">
    <source>
        <dbReference type="Proteomes" id="UP000092993"/>
    </source>
</evidence>
<accession>A0A1C7M9P9</accession>
<dbReference type="PROSITE" id="PS51321">
    <property type="entry name" value="TFIIS_CENTRAL"/>
    <property type="match status" value="1"/>
</dbReference>
<comment type="caution">
    <text evidence="9">The sequence shown here is derived from an EMBL/GenBank/DDBJ whole genome shotgun (WGS) entry which is preliminary data.</text>
</comment>
<evidence type="ECO:0000256" key="5">
    <source>
        <dbReference type="ARBA" id="ARBA00022771"/>
    </source>
</evidence>
<keyword evidence="6" id="KW-0862">Zinc</keyword>
<feature type="compositionally biased region" description="Pro residues" evidence="7">
    <location>
        <begin position="857"/>
        <end position="873"/>
    </location>
</feature>
<feature type="region of interest" description="Disordered" evidence="7">
    <location>
        <begin position="379"/>
        <end position="398"/>
    </location>
</feature>
<dbReference type="GO" id="GO:0008270">
    <property type="term" value="F:zinc ion binding"/>
    <property type="evidence" value="ECO:0007669"/>
    <property type="project" value="UniProtKB-KW"/>
</dbReference>
<comment type="similarity">
    <text evidence="2">Belongs to the BYE1 family.</text>
</comment>
<feature type="region of interest" description="Disordered" evidence="7">
    <location>
        <begin position="409"/>
        <end position="436"/>
    </location>
</feature>
<feature type="compositionally biased region" description="Basic residues" evidence="7">
    <location>
        <begin position="148"/>
        <end position="160"/>
    </location>
</feature>
<dbReference type="GO" id="GO:0001139">
    <property type="term" value="F:RNA polymerase II complex recruiting activity"/>
    <property type="evidence" value="ECO:0007669"/>
    <property type="project" value="TreeGrafter"/>
</dbReference>
<keyword evidence="10" id="KW-1185">Reference proteome</keyword>
<dbReference type="OrthoDB" id="436852at2759"/>
<feature type="region of interest" description="Disordered" evidence="7">
    <location>
        <begin position="489"/>
        <end position="589"/>
    </location>
</feature>
<evidence type="ECO:0000256" key="2">
    <source>
        <dbReference type="ARBA" id="ARBA00011050"/>
    </source>
</evidence>
<dbReference type="Pfam" id="PF00628">
    <property type="entry name" value="PHD"/>
    <property type="match status" value="1"/>
</dbReference>
<dbReference type="Pfam" id="PF07744">
    <property type="entry name" value="SPOC"/>
    <property type="match status" value="1"/>
</dbReference>
<evidence type="ECO:0000256" key="7">
    <source>
        <dbReference type="SAM" id="MobiDB-lite"/>
    </source>
</evidence>
<sequence>MIYCGECKDWYHFRCVQLSERDAEDIQLYICPTCHEKTGLRTISEYLWFRADRLHFTPPTSLEWEGPEALEEARGNLHVDPAPQQTSIAPEKVKVESEEEKIVEEPRTESEGDASEDEYLEPKRIGKRRSRRVSMHSESESGSDSPKSKKAAKGPKRLRRGSAVLKESSIHKEFSSPEPSHTKRKKSPSSQPPAKRTRSESTAGEDAARKYCLTKLQELFCGIFLRYPFLLDPEHREKSSDGDIHPDKKPEDLTDEEKERLEMNAKRFGADLEECMYELYSEPDKTGKQIVAGKYKECFRMLTFNLSKPDRVVLHMRIASSHITPKELSTMSSTDLASEETKQSIRKAEEEALAHSILKKSSVPRAKITHKGLQDIEDVTGAAQRDVEREREEEEEERIERERLARLRLQAQRAQSASQGSIPPESPVVPQTPSWGGPPPIPMHDQAASSAMGMSIGRSPLNPMFAPSASDLSGPVENELNLADLINIDEEPSPDVAMTPLDSMSTPFRESPPLLVEQHEKPTAQPSPLRVAPSQPTGLSPFAMKTSNPDMPSRPSFDLNALWTSRANDGQGHGPHESSSPPPAQEHKDPMIESDILGEEADDQDFDMFLGRDEEEKPTSTTDDSFEVQHETFDTSPKVWTGTLSMPLDSTMSQEVALSAQQMGGRTLGADSPLWQTLFPSKELRIDGRVPVETSAQYLTQMRLNASKELIAVAFAPNAGVDPTSFQSLVDYLISKGRHGLIFPWGNRPKEHAPGRELYIVPLLTTDPIPEYMELLDELRLPKSRSLNYLHPRTPTFDLSQFQQQNHNVLPSILPSSTVSSIPAVPSSASLAAEVASLTPEQIQLMLQALSSGAMAPSPPQPAQPPPPPPSIPVPTAIPLQPWMNTPPAFPTAYPPPTAYSASQTPPRPYPDTSYDRYEQDRQYPGTSYNLDRGSPYRGRGGPRGRGRGDDRPRDGGWPKGRGRGRGGPSSSPPRDRGGRWGEQPRWS</sequence>
<dbReference type="EMBL" id="LUGG01000006">
    <property type="protein sequence ID" value="OBZ73643.1"/>
    <property type="molecule type" value="Genomic_DNA"/>
</dbReference>
<evidence type="ECO:0000256" key="6">
    <source>
        <dbReference type="ARBA" id="ARBA00022833"/>
    </source>
</evidence>
<dbReference type="STRING" id="5627.A0A1C7M9P9"/>
<dbReference type="SUPFAM" id="SSF57903">
    <property type="entry name" value="FYVE/PHD zinc finger"/>
    <property type="match status" value="1"/>
</dbReference>
<dbReference type="InterPro" id="IPR012921">
    <property type="entry name" value="SPOC_C"/>
</dbReference>
<reference evidence="9 10" key="1">
    <citation type="submission" date="2016-03" db="EMBL/GenBank/DDBJ databases">
        <title>Whole genome sequencing of Grifola frondosa 9006-11.</title>
        <authorList>
            <person name="Min B."/>
            <person name="Park H."/>
            <person name="Kim J.-G."/>
            <person name="Cho H."/>
            <person name="Oh Y.-L."/>
            <person name="Kong W.-S."/>
            <person name="Choi I.-G."/>
        </authorList>
    </citation>
    <scope>NUCLEOTIDE SEQUENCE [LARGE SCALE GENOMIC DNA]</scope>
    <source>
        <strain evidence="9 10">9006-11</strain>
    </source>
</reference>
<name>A0A1C7M9P9_GRIFR</name>
<dbReference type="Gene3D" id="3.30.40.10">
    <property type="entry name" value="Zinc/RING finger domain, C3HC4 (zinc finger)"/>
    <property type="match status" value="1"/>
</dbReference>
<dbReference type="InterPro" id="IPR003618">
    <property type="entry name" value="TFIIS_cen_dom"/>
</dbReference>
<comment type="function">
    <text evidence="1">Negative regulator of transcription elongation.</text>
</comment>
<keyword evidence="4" id="KW-0479">Metal-binding</keyword>
<dbReference type="InterPro" id="IPR013083">
    <property type="entry name" value="Znf_RING/FYVE/PHD"/>
</dbReference>
<dbReference type="InterPro" id="IPR036575">
    <property type="entry name" value="TFIIS_cen_dom_sf"/>
</dbReference>
<protein>
    <recommendedName>
        <fullName evidence="3">Transcription factor BYE1</fullName>
    </recommendedName>
</protein>
<dbReference type="GO" id="GO:0031440">
    <property type="term" value="P:regulation of mRNA 3'-end processing"/>
    <property type="evidence" value="ECO:0007669"/>
    <property type="project" value="TreeGrafter"/>
</dbReference>
<proteinExistence type="inferred from homology"/>
<evidence type="ECO:0000259" key="8">
    <source>
        <dbReference type="PROSITE" id="PS51321"/>
    </source>
</evidence>
<gene>
    <name evidence="9" type="primary">bye1</name>
    <name evidence="9" type="ORF">A0H81_05895</name>
</gene>
<feature type="region of interest" description="Disordered" evidence="7">
    <location>
        <begin position="853"/>
        <end position="988"/>
    </location>
</feature>
<evidence type="ECO:0000256" key="3">
    <source>
        <dbReference type="ARBA" id="ARBA00021616"/>
    </source>
</evidence>
<dbReference type="Proteomes" id="UP000092993">
    <property type="component" value="Unassembled WGS sequence"/>
</dbReference>
<dbReference type="AlphaFoldDB" id="A0A1C7M9P9"/>
<dbReference type="SMART" id="SM00510">
    <property type="entry name" value="TFS2M"/>
    <property type="match status" value="1"/>
</dbReference>
<evidence type="ECO:0000256" key="1">
    <source>
        <dbReference type="ARBA" id="ARBA00002311"/>
    </source>
</evidence>
<dbReference type="GO" id="GO:0031564">
    <property type="term" value="P:transcription antitermination"/>
    <property type="evidence" value="ECO:0007669"/>
    <property type="project" value="TreeGrafter"/>
</dbReference>
<dbReference type="Pfam" id="PF07500">
    <property type="entry name" value="TFIIS_M"/>
    <property type="match status" value="1"/>
</dbReference>
<evidence type="ECO:0000313" key="9">
    <source>
        <dbReference type="EMBL" id="OBZ73643.1"/>
    </source>
</evidence>
<feature type="region of interest" description="Disordered" evidence="7">
    <location>
        <begin position="78"/>
        <end position="205"/>
    </location>
</feature>
<evidence type="ECO:0000256" key="4">
    <source>
        <dbReference type="ARBA" id="ARBA00022723"/>
    </source>
</evidence>
<dbReference type="GO" id="GO:0006362">
    <property type="term" value="P:transcription elongation by RNA polymerase I"/>
    <property type="evidence" value="ECO:0007669"/>
    <property type="project" value="TreeGrafter"/>
</dbReference>
<feature type="compositionally biased region" description="Basic and acidic residues" evidence="7">
    <location>
        <begin position="947"/>
        <end position="957"/>
    </location>
</feature>
<feature type="domain" description="TFIIS central" evidence="8">
    <location>
        <begin position="208"/>
        <end position="364"/>
    </location>
</feature>
<dbReference type="GO" id="GO:0006368">
    <property type="term" value="P:transcription elongation by RNA polymerase II"/>
    <property type="evidence" value="ECO:0007669"/>
    <property type="project" value="TreeGrafter"/>
</dbReference>
<keyword evidence="5" id="KW-0863">Zinc-finger</keyword>
<organism evidence="9 10">
    <name type="scientific">Grifola frondosa</name>
    <name type="common">Maitake</name>
    <name type="synonym">Polyporus frondosus</name>
    <dbReference type="NCBI Taxonomy" id="5627"/>
    <lineage>
        <taxon>Eukaryota</taxon>
        <taxon>Fungi</taxon>
        <taxon>Dikarya</taxon>
        <taxon>Basidiomycota</taxon>
        <taxon>Agaricomycotina</taxon>
        <taxon>Agaricomycetes</taxon>
        <taxon>Polyporales</taxon>
        <taxon>Grifolaceae</taxon>
        <taxon>Grifola</taxon>
    </lineage>
</organism>
<feature type="compositionally biased region" description="Pro residues" evidence="7">
    <location>
        <begin position="888"/>
        <end position="898"/>
    </location>
</feature>
<dbReference type="InterPro" id="IPR011011">
    <property type="entry name" value="Znf_FYVE_PHD"/>
</dbReference>
<dbReference type="SUPFAM" id="SSF46942">
    <property type="entry name" value="Elongation factor TFIIS domain 2"/>
    <property type="match status" value="1"/>
</dbReference>
<dbReference type="OMA" id="AWISCET"/>
<dbReference type="GO" id="GO:0000977">
    <property type="term" value="F:RNA polymerase II transcription regulatory region sequence-specific DNA binding"/>
    <property type="evidence" value="ECO:0007669"/>
    <property type="project" value="TreeGrafter"/>
</dbReference>
<dbReference type="PANTHER" id="PTHR11477:SF11">
    <property type="entry name" value="TRANSCRIPTION FACTOR BYE1"/>
    <property type="match status" value="1"/>
</dbReference>
<feature type="compositionally biased region" description="Basic residues" evidence="7">
    <location>
        <begin position="125"/>
        <end position="134"/>
    </location>
</feature>
<feature type="region of interest" description="Disordered" evidence="7">
    <location>
        <begin position="235"/>
        <end position="256"/>
    </location>
</feature>
<dbReference type="CDD" id="cd21538">
    <property type="entry name" value="SPOC_TFIIS"/>
    <property type="match status" value="1"/>
</dbReference>
<dbReference type="InterPro" id="IPR019787">
    <property type="entry name" value="Znf_PHD-finger"/>
</dbReference>
<dbReference type="Gene3D" id="1.10.472.30">
    <property type="entry name" value="Transcription elongation factor S-II, central domain"/>
    <property type="match status" value="1"/>
</dbReference>
<dbReference type="PANTHER" id="PTHR11477">
    <property type="entry name" value="TRANSCRIPTION FACTOR S-II ZINC FINGER DOMAIN-CONTAINING PROTEIN"/>
    <property type="match status" value="1"/>
</dbReference>
<dbReference type="GO" id="GO:0005634">
    <property type="term" value="C:nucleus"/>
    <property type="evidence" value="ECO:0007669"/>
    <property type="project" value="TreeGrafter"/>
</dbReference>